<gene>
    <name evidence="1" type="ORF">GCM10010185_39170</name>
</gene>
<evidence type="ECO:0000313" key="1">
    <source>
        <dbReference type="EMBL" id="GGP62826.1"/>
    </source>
</evidence>
<organism evidence="1 2">
    <name type="scientific">Saccharothrix coeruleofusca</name>
    <dbReference type="NCBI Taxonomy" id="33919"/>
    <lineage>
        <taxon>Bacteria</taxon>
        <taxon>Bacillati</taxon>
        <taxon>Actinomycetota</taxon>
        <taxon>Actinomycetes</taxon>
        <taxon>Pseudonocardiales</taxon>
        <taxon>Pseudonocardiaceae</taxon>
        <taxon>Saccharothrix</taxon>
    </lineage>
</organism>
<sequence length="66" mass="6954">MWGWFFCGYAVFVALLVSYAAHVALSGSSPGRRADAYRVLRLIWAGATGTGGLATAAVRLHEAGLL</sequence>
<comment type="caution">
    <text evidence="1">The sequence shown here is derived from an EMBL/GenBank/DDBJ whole genome shotgun (WGS) entry which is preliminary data.</text>
</comment>
<accession>A0A918ANU5</accession>
<dbReference type="Proteomes" id="UP000639606">
    <property type="component" value="Unassembled WGS sequence"/>
</dbReference>
<dbReference type="EMBL" id="BMRG01000007">
    <property type="protein sequence ID" value="GGP62826.1"/>
    <property type="molecule type" value="Genomic_DNA"/>
</dbReference>
<reference evidence="1" key="1">
    <citation type="journal article" date="2014" name="Int. J. Syst. Evol. Microbiol.">
        <title>Complete genome sequence of Corynebacterium casei LMG S-19264T (=DSM 44701T), isolated from a smear-ripened cheese.</title>
        <authorList>
            <consortium name="US DOE Joint Genome Institute (JGI-PGF)"/>
            <person name="Walter F."/>
            <person name="Albersmeier A."/>
            <person name="Kalinowski J."/>
            <person name="Ruckert C."/>
        </authorList>
    </citation>
    <scope>NUCLEOTIDE SEQUENCE</scope>
    <source>
        <strain evidence="1">JCM 3313</strain>
    </source>
</reference>
<name>A0A918ANU5_9PSEU</name>
<proteinExistence type="predicted"/>
<keyword evidence="2" id="KW-1185">Reference proteome</keyword>
<evidence type="ECO:0000313" key="2">
    <source>
        <dbReference type="Proteomes" id="UP000639606"/>
    </source>
</evidence>
<dbReference type="AlphaFoldDB" id="A0A918ANU5"/>
<reference evidence="1" key="2">
    <citation type="submission" date="2020-09" db="EMBL/GenBank/DDBJ databases">
        <authorList>
            <person name="Sun Q."/>
            <person name="Ohkuma M."/>
        </authorList>
    </citation>
    <scope>NUCLEOTIDE SEQUENCE</scope>
    <source>
        <strain evidence="1">JCM 3313</strain>
    </source>
</reference>
<dbReference type="RefSeq" id="WP_189224722.1">
    <property type="nucleotide sequence ID" value="NZ_BMRG01000007.1"/>
</dbReference>
<protein>
    <submittedName>
        <fullName evidence="1">Uncharacterized protein</fullName>
    </submittedName>
</protein>